<dbReference type="InterPro" id="IPR003615">
    <property type="entry name" value="HNH_nuc"/>
</dbReference>
<evidence type="ECO:0000259" key="1">
    <source>
        <dbReference type="SMART" id="SM00507"/>
    </source>
</evidence>
<organism evidence="2 3">
    <name type="scientific">Shewanella electrodiphila</name>
    <dbReference type="NCBI Taxonomy" id="934143"/>
    <lineage>
        <taxon>Bacteria</taxon>
        <taxon>Pseudomonadati</taxon>
        <taxon>Pseudomonadota</taxon>
        <taxon>Gammaproteobacteria</taxon>
        <taxon>Alteromonadales</taxon>
        <taxon>Shewanellaceae</taxon>
        <taxon>Shewanella</taxon>
    </lineage>
</organism>
<keyword evidence="2" id="KW-0255">Endonuclease</keyword>
<evidence type="ECO:0000313" key="2">
    <source>
        <dbReference type="EMBL" id="MCL1044352.1"/>
    </source>
</evidence>
<dbReference type="CDD" id="cd00085">
    <property type="entry name" value="HNHc"/>
    <property type="match status" value="1"/>
</dbReference>
<reference evidence="2 3" key="1">
    <citation type="submission" date="2022-01" db="EMBL/GenBank/DDBJ databases">
        <title>Whole genome-based taxonomy of the Shewanellaceae.</title>
        <authorList>
            <person name="Martin-Rodriguez A.J."/>
        </authorList>
    </citation>
    <scope>NUCLEOTIDE SEQUENCE [LARGE SCALE GENOMIC DNA]</scope>
    <source>
        <strain evidence="2 3">DSM 24955</strain>
    </source>
</reference>
<keyword evidence="2" id="KW-0540">Nuclease</keyword>
<gene>
    <name evidence="2" type="ORF">L2737_03255</name>
</gene>
<dbReference type="InterPro" id="IPR002711">
    <property type="entry name" value="HNH"/>
</dbReference>
<dbReference type="Gene3D" id="1.10.30.50">
    <property type="match status" value="1"/>
</dbReference>
<protein>
    <submittedName>
        <fullName evidence="2">HNH endonuclease</fullName>
    </submittedName>
</protein>
<dbReference type="EMBL" id="JAKIKU010000001">
    <property type="protein sequence ID" value="MCL1044352.1"/>
    <property type="molecule type" value="Genomic_DNA"/>
</dbReference>
<proteinExistence type="predicted"/>
<name>A0ABT0KKI5_9GAMM</name>
<keyword evidence="3" id="KW-1185">Reference proteome</keyword>
<comment type="caution">
    <text evidence="2">The sequence shown here is derived from an EMBL/GenBank/DDBJ whole genome shotgun (WGS) entry which is preliminary data.</text>
</comment>
<dbReference type="Proteomes" id="UP001202134">
    <property type="component" value="Unassembled WGS sequence"/>
</dbReference>
<dbReference type="Pfam" id="PF01844">
    <property type="entry name" value="HNH"/>
    <property type="match status" value="1"/>
</dbReference>
<dbReference type="SMART" id="SM00507">
    <property type="entry name" value="HNHc"/>
    <property type="match status" value="1"/>
</dbReference>
<accession>A0ABT0KKI5</accession>
<keyword evidence="2" id="KW-0378">Hydrolase</keyword>
<dbReference type="RefSeq" id="WP_248954766.1">
    <property type="nucleotide sequence ID" value="NZ_JAKIKU010000001.1"/>
</dbReference>
<sequence>MGPDIPPTEYNDWELIPFEEPKAASFYSSKEWSNLKAEAFEKYGNKCACCGRSPLHNVIMHVDHIKPRSKYPALALDINNLQILCDICNIGKPDKFETQWRE</sequence>
<evidence type="ECO:0000313" key="3">
    <source>
        <dbReference type="Proteomes" id="UP001202134"/>
    </source>
</evidence>
<feature type="domain" description="HNH nuclease" evidence="1">
    <location>
        <begin position="34"/>
        <end position="90"/>
    </location>
</feature>
<dbReference type="GO" id="GO:0004519">
    <property type="term" value="F:endonuclease activity"/>
    <property type="evidence" value="ECO:0007669"/>
    <property type="project" value="UniProtKB-KW"/>
</dbReference>